<feature type="transmembrane region" description="Helical" evidence="5">
    <location>
        <begin position="105"/>
        <end position="123"/>
    </location>
</feature>
<dbReference type="InterPro" id="IPR051533">
    <property type="entry name" value="WaaL-like"/>
</dbReference>
<keyword evidence="2 5" id="KW-0812">Transmembrane</keyword>
<keyword evidence="4 5" id="KW-0472">Membrane</keyword>
<dbReference type="GO" id="GO:0016874">
    <property type="term" value="F:ligase activity"/>
    <property type="evidence" value="ECO:0007669"/>
    <property type="project" value="UniProtKB-KW"/>
</dbReference>
<keyword evidence="7" id="KW-0436">Ligase</keyword>
<feature type="transmembrane region" description="Helical" evidence="5">
    <location>
        <begin position="244"/>
        <end position="261"/>
    </location>
</feature>
<dbReference type="EMBL" id="VMRX01000002">
    <property type="protein sequence ID" value="TVT35972.1"/>
    <property type="molecule type" value="Genomic_DNA"/>
</dbReference>
<evidence type="ECO:0000256" key="1">
    <source>
        <dbReference type="ARBA" id="ARBA00004141"/>
    </source>
</evidence>
<comment type="caution">
    <text evidence="7">The sequence shown here is derived from an EMBL/GenBank/DDBJ whole genome shotgun (WGS) entry which is preliminary data.</text>
</comment>
<protein>
    <submittedName>
        <fullName evidence="7">O-antigen ligase family protein</fullName>
    </submittedName>
</protein>
<keyword evidence="3 5" id="KW-1133">Transmembrane helix</keyword>
<dbReference type="GO" id="GO:0016020">
    <property type="term" value="C:membrane"/>
    <property type="evidence" value="ECO:0007669"/>
    <property type="project" value="UniProtKB-SubCell"/>
</dbReference>
<accession>A0A558BHK1</accession>
<feature type="transmembrane region" description="Helical" evidence="5">
    <location>
        <begin position="375"/>
        <end position="395"/>
    </location>
</feature>
<evidence type="ECO:0000259" key="6">
    <source>
        <dbReference type="Pfam" id="PF04932"/>
    </source>
</evidence>
<organism evidence="7 8">
    <name type="scientific">Marinobacter vinifirmus</name>
    <dbReference type="NCBI Taxonomy" id="355591"/>
    <lineage>
        <taxon>Bacteria</taxon>
        <taxon>Pseudomonadati</taxon>
        <taxon>Pseudomonadota</taxon>
        <taxon>Gammaproteobacteria</taxon>
        <taxon>Pseudomonadales</taxon>
        <taxon>Marinobacteraceae</taxon>
        <taxon>Marinobacter</taxon>
    </lineage>
</organism>
<proteinExistence type="predicted"/>
<evidence type="ECO:0000313" key="8">
    <source>
        <dbReference type="Proteomes" id="UP000319142"/>
    </source>
</evidence>
<feature type="transmembrane region" description="Helical" evidence="5">
    <location>
        <begin position="75"/>
        <end position="93"/>
    </location>
</feature>
<feature type="transmembrane region" description="Helical" evidence="5">
    <location>
        <begin position="49"/>
        <end position="69"/>
    </location>
</feature>
<dbReference type="Proteomes" id="UP000319142">
    <property type="component" value="Unassembled WGS sequence"/>
</dbReference>
<reference evidence="7 8" key="1">
    <citation type="submission" date="2019-07" db="EMBL/GenBank/DDBJ databases">
        <title>The pathways for chlorine oxyanion respiration interact through the shared metabolite chlorate.</title>
        <authorList>
            <person name="Barnum T.P."/>
            <person name="Cheng Y."/>
            <person name="Hill K.A."/>
            <person name="Lucas L.N."/>
            <person name="Carlson H.K."/>
            <person name="Coates J.D."/>
        </authorList>
    </citation>
    <scope>NUCLEOTIDE SEQUENCE [LARGE SCALE GENOMIC DNA]</scope>
    <source>
        <strain evidence="7">UCB</strain>
    </source>
</reference>
<feature type="transmembrane region" description="Helical" evidence="5">
    <location>
        <begin position="407"/>
        <end position="426"/>
    </location>
</feature>
<evidence type="ECO:0000256" key="4">
    <source>
        <dbReference type="ARBA" id="ARBA00023136"/>
    </source>
</evidence>
<feature type="transmembrane region" description="Helical" evidence="5">
    <location>
        <begin position="158"/>
        <end position="179"/>
    </location>
</feature>
<evidence type="ECO:0000256" key="5">
    <source>
        <dbReference type="SAM" id="Phobius"/>
    </source>
</evidence>
<comment type="subcellular location">
    <subcellularLocation>
        <location evidence="1">Membrane</location>
        <topology evidence="1">Multi-pass membrane protein</topology>
    </subcellularLocation>
</comment>
<feature type="transmembrane region" description="Helical" evidence="5">
    <location>
        <begin position="432"/>
        <end position="449"/>
    </location>
</feature>
<gene>
    <name evidence="7" type="ORF">FHK81_01800</name>
</gene>
<evidence type="ECO:0000256" key="3">
    <source>
        <dbReference type="ARBA" id="ARBA00022989"/>
    </source>
</evidence>
<name>A0A558BHK1_9GAMM</name>
<feature type="transmembrane region" description="Helical" evidence="5">
    <location>
        <begin position="268"/>
        <end position="287"/>
    </location>
</feature>
<feature type="domain" description="O-antigen ligase-related" evidence="6">
    <location>
        <begin position="233"/>
        <end position="384"/>
    </location>
</feature>
<evidence type="ECO:0000256" key="2">
    <source>
        <dbReference type="ARBA" id="ARBA00022692"/>
    </source>
</evidence>
<feature type="transmembrane region" description="Helical" evidence="5">
    <location>
        <begin position="191"/>
        <end position="212"/>
    </location>
</feature>
<evidence type="ECO:0000313" key="7">
    <source>
        <dbReference type="EMBL" id="TVT35972.1"/>
    </source>
</evidence>
<dbReference type="PANTHER" id="PTHR37422:SF17">
    <property type="entry name" value="O-ANTIGEN LIGASE"/>
    <property type="match status" value="1"/>
</dbReference>
<dbReference type="AlphaFoldDB" id="A0A558BHK1"/>
<sequence>MVRVTKAALAPCCGRRWGSHGILCLSGIVCMQIYPELKVWPVFESRLRVLFYWVTIAAMGSYFVFYVLTPWAYDTGPAILLLMALVVAVFGWSNLRESVDGESRLMIFTLLGYFLLQASVLMMHGEGLSDFDLSTRYLGASIVLVFLLMVRPVGAKPFFFSVGVGGALTGSLALYWWGLEGSGRLQSFDNPIHYGNGALALSCLSLAGLSWASRQRYRVLWSALFLCGLTGGLVASFLSGTRSGWVAIPLLVPVIVFAYRDRILDKKWLIPVILAAVGLLVIAMVTVDVVRERSIIAAQQVEQYFEDGANYTSVGLRLDMYKAGLAAFSENPLVGIGPSGMEGKVEAMARAGEIHQNVVHFRHLHNQYIDNMARYGLVGLLSYLALLLVPFFLFLRKARHGLSSVRAIGLAGALFVVLHGVVNLTQSMLERNIGVMMYLFVLVFVWAVLKAEEREDQAASDAPGV</sequence>
<feature type="transmembrane region" description="Helical" evidence="5">
    <location>
        <begin position="135"/>
        <end position="151"/>
    </location>
</feature>
<dbReference type="PANTHER" id="PTHR37422">
    <property type="entry name" value="TEICHURONIC ACID BIOSYNTHESIS PROTEIN TUAE"/>
    <property type="match status" value="1"/>
</dbReference>
<feature type="transmembrane region" description="Helical" evidence="5">
    <location>
        <begin position="219"/>
        <end position="238"/>
    </location>
</feature>
<dbReference type="Pfam" id="PF04932">
    <property type="entry name" value="Wzy_C"/>
    <property type="match status" value="1"/>
</dbReference>
<dbReference type="InterPro" id="IPR007016">
    <property type="entry name" value="O-antigen_ligase-rel_domated"/>
</dbReference>